<dbReference type="KEGG" id="clg:Calag_1470"/>
<dbReference type="InterPro" id="IPR049177">
    <property type="entry name" value="MgtC_SapB_SrpB_YhiD_N"/>
</dbReference>
<dbReference type="OrthoDB" id="187863at2157"/>
<keyword evidence="1" id="KW-1133">Transmembrane helix</keyword>
<dbReference type="RefSeq" id="WP_015233069.1">
    <property type="nucleotide sequence ID" value="NC_019791.1"/>
</dbReference>
<dbReference type="EMBL" id="CP003378">
    <property type="protein sequence ID" value="AFZ71172.1"/>
    <property type="molecule type" value="Genomic_DNA"/>
</dbReference>
<feature type="transmembrane region" description="Helical" evidence="1">
    <location>
        <begin position="86"/>
        <end position="104"/>
    </location>
</feature>
<evidence type="ECO:0000256" key="1">
    <source>
        <dbReference type="SAM" id="Phobius"/>
    </source>
</evidence>
<feature type="transmembrane region" description="Helical" evidence="1">
    <location>
        <begin position="263"/>
        <end position="286"/>
    </location>
</feature>
<feature type="transmembrane region" description="Helical" evidence="1">
    <location>
        <begin position="143"/>
        <end position="162"/>
    </location>
</feature>
<dbReference type="AlphaFoldDB" id="L0ADH2"/>
<feature type="transmembrane region" description="Helical" evidence="1">
    <location>
        <begin position="394"/>
        <end position="411"/>
    </location>
</feature>
<gene>
    <name evidence="4" type="ordered locus">Calag_1470</name>
</gene>
<dbReference type="InParanoid" id="L0ADH2"/>
<keyword evidence="1" id="KW-0812">Transmembrane</keyword>
<dbReference type="InterPro" id="IPR025105">
    <property type="entry name" value="DUF4010"/>
</dbReference>
<feature type="transmembrane region" description="Helical" evidence="1">
    <location>
        <begin position="59"/>
        <end position="79"/>
    </location>
</feature>
<feature type="domain" description="DUF4010" evidence="3">
    <location>
        <begin position="181"/>
        <end position="385"/>
    </location>
</feature>
<dbReference type="PANTHER" id="PTHR39084">
    <property type="entry name" value="MEMBRANE PROTEIN-RELATED"/>
    <property type="match status" value="1"/>
</dbReference>
<dbReference type="PANTHER" id="PTHR39084:SF1">
    <property type="entry name" value="DUF4010 DOMAIN-CONTAINING PROTEIN"/>
    <property type="match status" value="1"/>
</dbReference>
<feature type="transmembrane region" description="Helical" evidence="1">
    <location>
        <begin position="363"/>
        <end position="382"/>
    </location>
</feature>
<evidence type="ECO:0000259" key="2">
    <source>
        <dbReference type="Pfam" id="PF02308"/>
    </source>
</evidence>
<evidence type="ECO:0000313" key="4">
    <source>
        <dbReference type="EMBL" id="AFZ71172.1"/>
    </source>
</evidence>
<feature type="transmembrane region" description="Helical" evidence="1">
    <location>
        <begin position="35"/>
        <end position="53"/>
    </location>
</feature>
<sequence>MININLTNLLMAIAVGGIVGFVNEYRKISGARLFLGLRTAIFISLLGYMFSIFTLLFPGYIALLSAIITITTISTSIYLEKVKATGSPGGTTYVSIFLVFFSGLLEGLGYYELGVIISVLVAALGIYKTQLLDAISKIRKEELLAILNLMILSLVILPLLPNKNIGPYGIFNPFQFWLIVVVIGIIFVAQYIVLKIYKKGLIAFSIIGGLVSSTTVTLSLIELSNKEKNIGKTIAYNIILSNIPLVLVQALAFSYFSTYSSKLIYYITPSILVLILALIIIGSIGYKHITVSGIPSPETPLPIGKVIEFGVVFFIVMIISKLVSILVSYLLPLALFVSSFANVAGVVFSIALLYIHGQINAKYAAYLIQLALIAGIIEKGFLAFLSKDKEVRNLTLILSLILIGILILMMFI</sequence>
<feature type="transmembrane region" description="Helical" evidence="1">
    <location>
        <begin position="306"/>
        <end position="327"/>
    </location>
</feature>
<keyword evidence="1" id="KW-0472">Membrane</keyword>
<dbReference type="HOGENOM" id="CLU_656576_0_0_2"/>
<dbReference type="Pfam" id="PF02308">
    <property type="entry name" value="MgtC"/>
    <property type="match status" value="1"/>
</dbReference>
<evidence type="ECO:0000313" key="5">
    <source>
        <dbReference type="Proteomes" id="UP000010469"/>
    </source>
</evidence>
<feature type="transmembrane region" description="Helical" evidence="1">
    <location>
        <begin position="233"/>
        <end position="256"/>
    </location>
</feature>
<keyword evidence="5" id="KW-1185">Reference proteome</keyword>
<reference evidence="5" key="1">
    <citation type="submission" date="2012-03" db="EMBL/GenBank/DDBJ databases">
        <title>Complete genome of Caldisphaera lagunensis DSM 15908.</title>
        <authorList>
            <person name="Lucas S."/>
            <person name="Copeland A."/>
            <person name="Lapidus A."/>
            <person name="Glavina del Rio T."/>
            <person name="Dalin E."/>
            <person name="Tice H."/>
            <person name="Bruce D."/>
            <person name="Goodwin L."/>
            <person name="Pitluck S."/>
            <person name="Peters L."/>
            <person name="Mikhailova N."/>
            <person name="Teshima H."/>
            <person name="Kyrpides N."/>
            <person name="Mavromatis K."/>
            <person name="Ivanova N."/>
            <person name="Brettin T."/>
            <person name="Detter J.C."/>
            <person name="Han C."/>
            <person name="Larimer F."/>
            <person name="Land M."/>
            <person name="Hauser L."/>
            <person name="Markowitz V."/>
            <person name="Cheng J.-F."/>
            <person name="Hugenholtz P."/>
            <person name="Woyke T."/>
            <person name="Wu D."/>
            <person name="Spring S."/>
            <person name="Schroeder M."/>
            <person name="Brambilla E."/>
            <person name="Klenk H.-P."/>
            <person name="Eisen J.A."/>
        </authorList>
    </citation>
    <scope>NUCLEOTIDE SEQUENCE [LARGE SCALE GENOMIC DNA]</scope>
    <source>
        <strain evidence="5">DSM 15908 / JCM 11604 / IC-154</strain>
    </source>
</reference>
<dbReference type="GeneID" id="14212730"/>
<feature type="transmembrane region" description="Helical" evidence="1">
    <location>
        <begin position="334"/>
        <end position="357"/>
    </location>
</feature>
<proteinExistence type="predicted"/>
<feature type="transmembrane region" description="Helical" evidence="1">
    <location>
        <begin position="201"/>
        <end position="221"/>
    </location>
</feature>
<feature type="transmembrane region" description="Helical" evidence="1">
    <location>
        <begin position="6"/>
        <end position="23"/>
    </location>
</feature>
<protein>
    <submittedName>
        <fullName evidence="4">Putative membrane protein</fullName>
    </submittedName>
</protein>
<evidence type="ECO:0000259" key="3">
    <source>
        <dbReference type="Pfam" id="PF13194"/>
    </source>
</evidence>
<dbReference type="STRING" id="1056495.Calag_1470"/>
<feature type="domain" description="MgtC/SapB/SrpB/YhiD N-terminal" evidence="2">
    <location>
        <begin position="9"/>
        <end position="131"/>
    </location>
</feature>
<feature type="transmembrane region" description="Helical" evidence="1">
    <location>
        <begin position="174"/>
        <end position="194"/>
    </location>
</feature>
<dbReference type="eggNOG" id="arCOG04203">
    <property type="taxonomic scope" value="Archaea"/>
</dbReference>
<dbReference type="Proteomes" id="UP000010469">
    <property type="component" value="Chromosome"/>
</dbReference>
<name>L0ADH2_CALLD</name>
<feature type="transmembrane region" description="Helical" evidence="1">
    <location>
        <begin position="110"/>
        <end position="131"/>
    </location>
</feature>
<accession>L0ADH2</accession>
<organism evidence="4 5">
    <name type="scientific">Caldisphaera lagunensis (strain DSM 15908 / JCM 11604 / ANMR 0165 / IC-154)</name>
    <dbReference type="NCBI Taxonomy" id="1056495"/>
    <lineage>
        <taxon>Archaea</taxon>
        <taxon>Thermoproteota</taxon>
        <taxon>Thermoprotei</taxon>
        <taxon>Acidilobales</taxon>
        <taxon>Caldisphaeraceae</taxon>
        <taxon>Caldisphaera</taxon>
    </lineage>
</organism>
<dbReference type="Pfam" id="PF13194">
    <property type="entry name" value="DUF4010"/>
    <property type="match status" value="1"/>
</dbReference>